<dbReference type="InterPro" id="IPR018490">
    <property type="entry name" value="cNMP-bd_dom_sf"/>
</dbReference>
<dbReference type="InterPro" id="IPR014710">
    <property type="entry name" value="RmlC-like_jellyroll"/>
</dbReference>
<dbReference type="SUPFAM" id="SSF51206">
    <property type="entry name" value="cAMP-binding domain-like"/>
    <property type="match status" value="1"/>
</dbReference>
<keyword evidence="5" id="KW-0808">Transferase</keyword>
<dbReference type="GO" id="GO:0003700">
    <property type="term" value="F:DNA-binding transcription factor activity"/>
    <property type="evidence" value="ECO:0007669"/>
    <property type="project" value="TreeGrafter"/>
</dbReference>
<gene>
    <name evidence="5" type="ORF">SAMN05216360_102382</name>
</gene>
<keyword evidence="1" id="KW-0805">Transcription regulation</keyword>
<dbReference type="STRING" id="582672.SAMN05216360_102382"/>
<dbReference type="GO" id="GO:0016301">
    <property type="term" value="F:kinase activity"/>
    <property type="evidence" value="ECO:0007669"/>
    <property type="project" value="UniProtKB-KW"/>
</dbReference>
<evidence type="ECO:0000259" key="4">
    <source>
        <dbReference type="PROSITE" id="PS51063"/>
    </source>
</evidence>
<keyword evidence="6" id="KW-1185">Reference proteome</keyword>
<reference evidence="6" key="1">
    <citation type="submission" date="2016-10" db="EMBL/GenBank/DDBJ databases">
        <authorList>
            <person name="Varghese N."/>
            <person name="Submissions S."/>
        </authorList>
    </citation>
    <scope>NUCLEOTIDE SEQUENCE [LARGE SCALE GENOMIC DNA]</scope>
    <source>
        <strain evidence="6">BL47</strain>
    </source>
</reference>
<dbReference type="Gene3D" id="2.60.120.10">
    <property type="entry name" value="Jelly Rolls"/>
    <property type="match status" value="1"/>
</dbReference>
<dbReference type="Pfam" id="PF13545">
    <property type="entry name" value="HTH_Crp_2"/>
    <property type="match status" value="1"/>
</dbReference>
<dbReference type="Gene3D" id="1.10.10.10">
    <property type="entry name" value="Winged helix-like DNA-binding domain superfamily/Winged helix DNA-binding domain"/>
    <property type="match status" value="1"/>
</dbReference>
<keyword evidence="3" id="KW-0804">Transcription</keyword>
<dbReference type="InterPro" id="IPR012318">
    <property type="entry name" value="HTH_CRP"/>
</dbReference>
<dbReference type="SMART" id="SM00419">
    <property type="entry name" value="HTH_CRP"/>
    <property type="match status" value="1"/>
</dbReference>
<dbReference type="RefSeq" id="WP_091713672.1">
    <property type="nucleotide sequence ID" value="NZ_FNHS01000002.1"/>
</dbReference>
<evidence type="ECO:0000256" key="1">
    <source>
        <dbReference type="ARBA" id="ARBA00023015"/>
    </source>
</evidence>
<dbReference type="AlphaFoldDB" id="A0A1G9U2C0"/>
<evidence type="ECO:0000313" key="5">
    <source>
        <dbReference type="EMBL" id="SDM54082.1"/>
    </source>
</evidence>
<dbReference type="InterPro" id="IPR036390">
    <property type="entry name" value="WH_DNA-bd_sf"/>
</dbReference>
<keyword evidence="5" id="KW-0418">Kinase</keyword>
<dbReference type="GO" id="GO:0003677">
    <property type="term" value="F:DNA binding"/>
    <property type="evidence" value="ECO:0007669"/>
    <property type="project" value="UniProtKB-KW"/>
</dbReference>
<dbReference type="InterPro" id="IPR000595">
    <property type="entry name" value="cNMP-bd_dom"/>
</dbReference>
<evidence type="ECO:0000313" key="6">
    <source>
        <dbReference type="Proteomes" id="UP000198704"/>
    </source>
</evidence>
<dbReference type="Proteomes" id="UP000198704">
    <property type="component" value="Unassembled WGS sequence"/>
</dbReference>
<proteinExistence type="predicted"/>
<dbReference type="InterPro" id="IPR050397">
    <property type="entry name" value="Env_Response_Regulators"/>
</dbReference>
<feature type="domain" description="HTH crp-type" evidence="4">
    <location>
        <begin position="145"/>
        <end position="219"/>
    </location>
</feature>
<dbReference type="PROSITE" id="PS51063">
    <property type="entry name" value="HTH_CRP_2"/>
    <property type="match status" value="1"/>
</dbReference>
<dbReference type="SUPFAM" id="SSF46785">
    <property type="entry name" value="Winged helix' DNA-binding domain"/>
    <property type="match status" value="1"/>
</dbReference>
<accession>A0A1G9U2C0</accession>
<protein>
    <submittedName>
        <fullName evidence="5">cAMP-binding domain of CRP or a regulatory subunit of cAMP-dependent protein kinases</fullName>
    </submittedName>
</protein>
<dbReference type="OrthoDB" id="7584044at2"/>
<sequence>MQDALTRKLESFEELTDADRAALRALVPRLRQVPARTDLIQEGDKPENVHLILDGYACRYKVLPDGQRQIMAFFVPGDFCDLNVFILDQMDHAIGTISPCKTVEIPRHAIEDITAHHPRVTRALMWCALVDEAVLREWLVNIGGRQADQRIAHLFCELLLRLEAVGRVTDNSFPFPFTQTDIADTMGLSDVQVSRSLRELRALGLIHLKRRVLTILDVEQLKAYCGFNPNYLHLRNARWSGRRQVPWLSSVRGE</sequence>
<evidence type="ECO:0000256" key="2">
    <source>
        <dbReference type="ARBA" id="ARBA00023125"/>
    </source>
</evidence>
<dbReference type="PANTHER" id="PTHR24567">
    <property type="entry name" value="CRP FAMILY TRANSCRIPTIONAL REGULATORY PROTEIN"/>
    <property type="match status" value="1"/>
</dbReference>
<evidence type="ECO:0000256" key="3">
    <source>
        <dbReference type="ARBA" id="ARBA00023163"/>
    </source>
</evidence>
<dbReference type="CDD" id="cd00038">
    <property type="entry name" value="CAP_ED"/>
    <property type="match status" value="1"/>
</dbReference>
<dbReference type="GO" id="GO:0005829">
    <property type="term" value="C:cytosol"/>
    <property type="evidence" value="ECO:0007669"/>
    <property type="project" value="TreeGrafter"/>
</dbReference>
<dbReference type="Pfam" id="PF00027">
    <property type="entry name" value="cNMP_binding"/>
    <property type="match status" value="1"/>
</dbReference>
<dbReference type="InterPro" id="IPR036388">
    <property type="entry name" value="WH-like_DNA-bd_sf"/>
</dbReference>
<name>A0A1G9U2C0_9HYPH</name>
<keyword evidence="2" id="KW-0238">DNA-binding</keyword>
<dbReference type="PANTHER" id="PTHR24567:SF68">
    <property type="entry name" value="DNA-BINDING TRANSCRIPTIONAL DUAL REGULATOR CRP"/>
    <property type="match status" value="1"/>
</dbReference>
<dbReference type="EMBL" id="FNHS01000002">
    <property type="protein sequence ID" value="SDM54082.1"/>
    <property type="molecule type" value="Genomic_DNA"/>
</dbReference>
<organism evidence="5 6">
    <name type="scientific">Methylobacterium phyllostachyos</name>
    <dbReference type="NCBI Taxonomy" id="582672"/>
    <lineage>
        <taxon>Bacteria</taxon>
        <taxon>Pseudomonadati</taxon>
        <taxon>Pseudomonadota</taxon>
        <taxon>Alphaproteobacteria</taxon>
        <taxon>Hyphomicrobiales</taxon>
        <taxon>Methylobacteriaceae</taxon>
        <taxon>Methylobacterium</taxon>
    </lineage>
</organism>